<name>A0A5D6VU34_9FIRM</name>
<dbReference type="EMBL" id="VTOY01000020">
    <property type="protein sequence ID" value="TYZ19743.1"/>
    <property type="molecule type" value="Genomic_DNA"/>
</dbReference>
<keyword evidence="1" id="KW-0812">Transmembrane</keyword>
<dbReference type="AlphaFoldDB" id="A0A5D6VU34"/>
<keyword evidence="1" id="KW-0472">Membrane</keyword>
<dbReference type="RefSeq" id="WP_149172410.1">
    <property type="nucleotide sequence ID" value="NZ_VTOY01000020.1"/>
</dbReference>
<keyword evidence="1" id="KW-1133">Transmembrane helix</keyword>
<dbReference type="Proteomes" id="UP000323646">
    <property type="component" value="Unassembled WGS sequence"/>
</dbReference>
<organism evidence="2 3">
    <name type="scientific">Selenomonas ruminis</name>
    <dbReference type="NCBI Taxonomy" id="2593411"/>
    <lineage>
        <taxon>Bacteria</taxon>
        <taxon>Bacillati</taxon>
        <taxon>Bacillota</taxon>
        <taxon>Negativicutes</taxon>
        <taxon>Selenomonadales</taxon>
        <taxon>Selenomonadaceae</taxon>
        <taxon>Selenomonas</taxon>
    </lineage>
</organism>
<evidence type="ECO:0000256" key="1">
    <source>
        <dbReference type="SAM" id="Phobius"/>
    </source>
</evidence>
<reference evidence="2 3" key="1">
    <citation type="submission" date="2019-08" db="EMBL/GenBank/DDBJ databases">
        <title>Selenomonas sp. mPRGC5 and Selenomonas sp. mPRGC8 isolated from ruminal fluid of dairy goat (Capra hircus).</title>
        <authorList>
            <person name="Poothong S."/>
            <person name="Nuengjamnong C."/>
            <person name="Tanasupawat S."/>
        </authorList>
    </citation>
    <scope>NUCLEOTIDE SEQUENCE [LARGE SCALE GENOMIC DNA]</scope>
    <source>
        <strain evidence="3">mPRGC5</strain>
    </source>
</reference>
<feature type="transmembrane region" description="Helical" evidence="1">
    <location>
        <begin position="12"/>
        <end position="33"/>
    </location>
</feature>
<sequence length="176" mass="19912">MSARQEKERQAGIALVEVLLLAAVIACLSMLAIPSIMRFYREAAIEYETEHLLADLRRTQSLNRLIEGANHGFYNRDGVVKQAVIEVRKNEYCVTVTSSHEETNMSHRYLPLVKVSKEWNGTSIDSGPIAFKANGELKNVGLGMMTLLITCEGWEQEGRKIMISRAGRIRMERVSW</sequence>
<dbReference type="OrthoDB" id="1665528at2"/>
<evidence type="ECO:0000313" key="2">
    <source>
        <dbReference type="EMBL" id="TYZ19743.1"/>
    </source>
</evidence>
<proteinExistence type="predicted"/>
<gene>
    <name evidence="2" type="ORF">FZ040_13080</name>
</gene>
<evidence type="ECO:0008006" key="4">
    <source>
        <dbReference type="Google" id="ProtNLM"/>
    </source>
</evidence>
<keyword evidence="3" id="KW-1185">Reference proteome</keyword>
<protein>
    <recommendedName>
        <fullName evidence="4">Prepilin-type N-terminal cleavage/methylation domain-containing protein</fullName>
    </recommendedName>
</protein>
<evidence type="ECO:0000313" key="3">
    <source>
        <dbReference type="Proteomes" id="UP000323646"/>
    </source>
</evidence>
<comment type="caution">
    <text evidence="2">The sequence shown here is derived from an EMBL/GenBank/DDBJ whole genome shotgun (WGS) entry which is preliminary data.</text>
</comment>
<accession>A0A5D6VU34</accession>